<gene>
    <name evidence="1" type="ORF">L2E82_13367</name>
</gene>
<dbReference type="EMBL" id="CM042011">
    <property type="protein sequence ID" value="KAI3763479.1"/>
    <property type="molecule type" value="Genomic_DNA"/>
</dbReference>
<sequence length="136" mass="14923">MLPSFSSPSPIYFITTVDISVRPLRRTTTISYLPRLDYIFIAADSIASPSTNGHIHTCCLPLPPNAFSAPGFTVFCTVFFTLRCFKTHYLPPTPPPLRYFAEDAGAVTGVARIGIRVDVVKCSANRILSINGDLRT</sequence>
<keyword evidence="2" id="KW-1185">Reference proteome</keyword>
<protein>
    <submittedName>
        <fullName evidence="1">Uncharacterized protein</fullName>
    </submittedName>
</protein>
<evidence type="ECO:0000313" key="2">
    <source>
        <dbReference type="Proteomes" id="UP001055811"/>
    </source>
</evidence>
<organism evidence="1 2">
    <name type="scientific">Cichorium intybus</name>
    <name type="common">Chicory</name>
    <dbReference type="NCBI Taxonomy" id="13427"/>
    <lineage>
        <taxon>Eukaryota</taxon>
        <taxon>Viridiplantae</taxon>
        <taxon>Streptophyta</taxon>
        <taxon>Embryophyta</taxon>
        <taxon>Tracheophyta</taxon>
        <taxon>Spermatophyta</taxon>
        <taxon>Magnoliopsida</taxon>
        <taxon>eudicotyledons</taxon>
        <taxon>Gunneridae</taxon>
        <taxon>Pentapetalae</taxon>
        <taxon>asterids</taxon>
        <taxon>campanulids</taxon>
        <taxon>Asterales</taxon>
        <taxon>Asteraceae</taxon>
        <taxon>Cichorioideae</taxon>
        <taxon>Cichorieae</taxon>
        <taxon>Cichoriinae</taxon>
        <taxon>Cichorium</taxon>
    </lineage>
</organism>
<comment type="caution">
    <text evidence="1">The sequence shown here is derived from an EMBL/GenBank/DDBJ whole genome shotgun (WGS) entry which is preliminary data.</text>
</comment>
<dbReference type="Proteomes" id="UP001055811">
    <property type="component" value="Linkage Group LG03"/>
</dbReference>
<name>A0ACB9EWR0_CICIN</name>
<evidence type="ECO:0000313" key="1">
    <source>
        <dbReference type="EMBL" id="KAI3763479.1"/>
    </source>
</evidence>
<proteinExistence type="predicted"/>
<reference evidence="2" key="1">
    <citation type="journal article" date="2022" name="Mol. Ecol. Resour.">
        <title>The genomes of chicory, endive, great burdock and yacon provide insights into Asteraceae palaeo-polyploidization history and plant inulin production.</title>
        <authorList>
            <person name="Fan W."/>
            <person name="Wang S."/>
            <person name="Wang H."/>
            <person name="Wang A."/>
            <person name="Jiang F."/>
            <person name="Liu H."/>
            <person name="Zhao H."/>
            <person name="Xu D."/>
            <person name="Zhang Y."/>
        </authorList>
    </citation>
    <scope>NUCLEOTIDE SEQUENCE [LARGE SCALE GENOMIC DNA]</scope>
    <source>
        <strain evidence="2">cv. Punajuju</strain>
    </source>
</reference>
<reference evidence="1 2" key="2">
    <citation type="journal article" date="2022" name="Mol. Ecol. Resour.">
        <title>The genomes of chicory, endive, great burdock and yacon provide insights into Asteraceae paleo-polyploidization history and plant inulin production.</title>
        <authorList>
            <person name="Fan W."/>
            <person name="Wang S."/>
            <person name="Wang H."/>
            <person name="Wang A."/>
            <person name="Jiang F."/>
            <person name="Liu H."/>
            <person name="Zhao H."/>
            <person name="Xu D."/>
            <person name="Zhang Y."/>
        </authorList>
    </citation>
    <scope>NUCLEOTIDE SEQUENCE [LARGE SCALE GENOMIC DNA]</scope>
    <source>
        <strain evidence="2">cv. Punajuju</strain>
        <tissue evidence="1">Leaves</tissue>
    </source>
</reference>
<accession>A0ACB9EWR0</accession>